<feature type="domain" description="C2185-like N-terminal" evidence="1">
    <location>
        <begin position="3"/>
        <end position="91"/>
    </location>
</feature>
<dbReference type="Gene3D" id="3.40.50.720">
    <property type="entry name" value="NAD(P)-binding Rossmann-like Domain"/>
    <property type="match status" value="1"/>
</dbReference>
<comment type="caution">
    <text evidence="2">The sequence shown here is derived from an EMBL/GenBank/DDBJ whole genome shotgun (WGS) entry which is preliminary data.</text>
</comment>
<gene>
    <name evidence="2" type="ORF">ACFO1S_08135</name>
</gene>
<name>A0ABV8S778_9BACL</name>
<accession>A0ABV8S778</accession>
<proteinExistence type="predicted"/>
<dbReference type="InterPro" id="IPR037226">
    <property type="entry name" value="CAC2185-like_sf"/>
</dbReference>
<dbReference type="SUPFAM" id="SSF142795">
    <property type="entry name" value="CAC2185-like"/>
    <property type="match status" value="1"/>
</dbReference>
<evidence type="ECO:0000313" key="3">
    <source>
        <dbReference type="Proteomes" id="UP001595755"/>
    </source>
</evidence>
<dbReference type="Pfam" id="PF22674">
    <property type="entry name" value="C2185-like_N"/>
    <property type="match status" value="1"/>
</dbReference>
<protein>
    <submittedName>
        <fullName evidence="2">DUF1919 domain-containing protein</fullName>
    </submittedName>
</protein>
<dbReference type="Proteomes" id="UP001595755">
    <property type="component" value="Unassembled WGS sequence"/>
</dbReference>
<keyword evidence="3" id="KW-1185">Reference proteome</keyword>
<organism evidence="2 3">
    <name type="scientific">Cohnella boryungensis</name>
    <dbReference type="NCBI Taxonomy" id="768479"/>
    <lineage>
        <taxon>Bacteria</taxon>
        <taxon>Bacillati</taxon>
        <taxon>Bacillota</taxon>
        <taxon>Bacilli</taxon>
        <taxon>Bacillales</taxon>
        <taxon>Paenibacillaceae</taxon>
        <taxon>Cohnella</taxon>
    </lineage>
</organism>
<dbReference type="InterPro" id="IPR015037">
    <property type="entry name" value="DUF1919"/>
</dbReference>
<evidence type="ECO:0000259" key="1">
    <source>
        <dbReference type="Pfam" id="PF22674"/>
    </source>
</evidence>
<dbReference type="RefSeq" id="WP_204602860.1">
    <property type="nucleotide sequence ID" value="NZ_JBHSED010000013.1"/>
</dbReference>
<evidence type="ECO:0000313" key="2">
    <source>
        <dbReference type="EMBL" id="MFC4303418.1"/>
    </source>
</evidence>
<dbReference type="EMBL" id="JBHSED010000013">
    <property type="protein sequence ID" value="MFC4303418.1"/>
    <property type="molecule type" value="Genomic_DNA"/>
</dbReference>
<dbReference type="InterPro" id="IPR054601">
    <property type="entry name" value="C2185-like_N"/>
</dbReference>
<sequence>MSTYKCVVWGTALDYEMYFNALKYQELLGYIEVVGVTSNQPIYERLDGYRFISRNHLVDIEFDLLIIASVEKFSEIRQEAASLGIEAEKIMSIKVFALPEFHIDKYKTLKHSDVTIFSNNCWGGITYNRLGLEFLSPFINMFVSATDYLKIMNAPKQYLSHDLILSRYNYEPSLMRDYPVCYLDDAELHFNHYGSLDEAVAKWNSRRIKINWDNLFVMMCTIDPKEAEMFVELPYRNKVCFVPFESSEPSLMSIPYNRIDESRSVPFWAIVNGLALGIYKYYDVLDLLHGNLNHKRVELRHQKVLP</sequence>
<reference evidence="3" key="1">
    <citation type="journal article" date="2019" name="Int. J. Syst. Evol. Microbiol.">
        <title>The Global Catalogue of Microorganisms (GCM) 10K type strain sequencing project: providing services to taxonomists for standard genome sequencing and annotation.</title>
        <authorList>
            <consortium name="The Broad Institute Genomics Platform"/>
            <consortium name="The Broad Institute Genome Sequencing Center for Infectious Disease"/>
            <person name="Wu L."/>
            <person name="Ma J."/>
        </authorList>
    </citation>
    <scope>NUCLEOTIDE SEQUENCE [LARGE SCALE GENOMIC DNA]</scope>
    <source>
        <strain evidence="3">CGMCC 4.1641</strain>
    </source>
</reference>
<dbReference type="Pfam" id="PF08942">
    <property type="entry name" value="DUF1919"/>
    <property type="match status" value="1"/>
</dbReference>